<protein>
    <submittedName>
        <fullName evidence="1">Uncharacterized protein</fullName>
    </submittedName>
</protein>
<keyword evidence="2" id="KW-1185">Reference proteome</keyword>
<organism evidence="1 2">
    <name type="scientific">Streptococcus troglodytae</name>
    <dbReference type="NCBI Taxonomy" id="1111760"/>
    <lineage>
        <taxon>Bacteria</taxon>
        <taxon>Bacillati</taxon>
        <taxon>Bacillota</taxon>
        <taxon>Bacilli</taxon>
        <taxon>Lactobacillales</taxon>
        <taxon>Streptococcaceae</taxon>
        <taxon>Streptococcus</taxon>
    </lineage>
</organism>
<proteinExistence type="predicted"/>
<dbReference type="EMBL" id="AP014612">
    <property type="protein sequence ID" value="BAQ23983.1"/>
    <property type="molecule type" value="Genomic_DNA"/>
</dbReference>
<reference evidence="1 2" key="1">
    <citation type="journal article" date="2016" name="Microbiol. Immunol.">
        <title>Complete genome sequence of Streptococcus troglodytae TKU31 isolated from the oral cavity of a chimpanzee (Pan troglodytes).</title>
        <authorList>
            <person name="Okamoto M."/>
            <person name="Naito M."/>
            <person name="Miyanohara M."/>
            <person name="Imai S."/>
            <person name="Nomura Y."/>
            <person name="Saito W."/>
            <person name="Momoi Y."/>
            <person name="Takada K."/>
            <person name="Miyabe-Nishiwaki T."/>
            <person name="Tomonaga M."/>
            <person name="Hanada N."/>
        </authorList>
    </citation>
    <scope>NUCLEOTIDE SEQUENCE [LARGE SCALE GENOMIC DNA]</scope>
    <source>
        <strain evidence="2">TKU 31</strain>
    </source>
</reference>
<dbReference type="KEGG" id="strg:SRT_07220"/>
<accession>A0A1L7LIG0</accession>
<dbReference type="AlphaFoldDB" id="A0A1L7LIG0"/>
<evidence type="ECO:0000313" key="2">
    <source>
        <dbReference type="Proteomes" id="UP000217758"/>
    </source>
</evidence>
<evidence type="ECO:0000313" key="1">
    <source>
        <dbReference type="EMBL" id="BAQ23983.1"/>
    </source>
</evidence>
<gene>
    <name evidence="1" type="ORF">SRT_07220</name>
</gene>
<dbReference type="Proteomes" id="UP000217758">
    <property type="component" value="Chromosome"/>
</dbReference>
<sequence>MDPVPIIPSLNIGRLRIFRFLFHYIMIWCKIDRNTVFNNKKGDLKIKSFKVSQDDLKSVNYLDN</sequence>
<name>A0A1L7LIG0_9STRE</name>